<dbReference type="GO" id="GO:0016787">
    <property type="term" value="F:hydrolase activity"/>
    <property type="evidence" value="ECO:0007669"/>
    <property type="project" value="UniProtKB-KW"/>
</dbReference>
<evidence type="ECO:0000313" key="7">
    <source>
        <dbReference type="Proteomes" id="UP000295281"/>
    </source>
</evidence>
<dbReference type="Gene3D" id="3.40.50.1010">
    <property type="entry name" value="5'-nuclease"/>
    <property type="match status" value="1"/>
</dbReference>
<organism evidence="6 7">
    <name type="scientific">Actinorugispora endophytica</name>
    <dbReference type="NCBI Taxonomy" id="1605990"/>
    <lineage>
        <taxon>Bacteria</taxon>
        <taxon>Bacillati</taxon>
        <taxon>Actinomycetota</taxon>
        <taxon>Actinomycetes</taxon>
        <taxon>Streptosporangiales</taxon>
        <taxon>Nocardiopsidaceae</taxon>
        <taxon>Actinorugispora</taxon>
    </lineage>
</organism>
<dbReference type="EMBL" id="SNYN01000001">
    <property type="protein sequence ID" value="TDQ55212.1"/>
    <property type="molecule type" value="Genomic_DNA"/>
</dbReference>
<keyword evidence="4" id="KW-0460">Magnesium</keyword>
<name>A0A4R6V7J2_9ACTN</name>
<evidence type="ECO:0000259" key="5">
    <source>
        <dbReference type="Pfam" id="PF01850"/>
    </source>
</evidence>
<feature type="domain" description="PIN" evidence="5">
    <location>
        <begin position="5"/>
        <end position="62"/>
    </location>
</feature>
<protein>
    <submittedName>
        <fullName evidence="6">Putative nucleic acid-binding protein</fullName>
    </submittedName>
</protein>
<reference evidence="6 7" key="1">
    <citation type="submission" date="2019-03" db="EMBL/GenBank/DDBJ databases">
        <title>Genomic Encyclopedia of Type Strains, Phase IV (KMG-IV): sequencing the most valuable type-strain genomes for metagenomic binning, comparative biology and taxonomic classification.</title>
        <authorList>
            <person name="Goeker M."/>
        </authorList>
    </citation>
    <scope>NUCLEOTIDE SEQUENCE [LARGE SCALE GENOMIC DNA]</scope>
    <source>
        <strain evidence="6 7">DSM 46770</strain>
    </source>
</reference>
<keyword evidence="3" id="KW-0378">Hydrolase</keyword>
<evidence type="ECO:0000256" key="4">
    <source>
        <dbReference type="ARBA" id="ARBA00022842"/>
    </source>
</evidence>
<sequence>MKKTYLIDTSAWIEYLRATGSDTDAFVTELLTRDREIVTTEPIIAELLAGAKTPTELMQLERLTGGLPLLSVDNRVDYHELGRICRGPGSRGRPSASCPPA</sequence>
<gene>
    <name evidence="6" type="ORF">EV190_101537</name>
</gene>
<proteinExistence type="predicted"/>
<evidence type="ECO:0000256" key="2">
    <source>
        <dbReference type="ARBA" id="ARBA00022723"/>
    </source>
</evidence>
<evidence type="ECO:0000313" key="6">
    <source>
        <dbReference type="EMBL" id="TDQ55212.1"/>
    </source>
</evidence>
<comment type="caution">
    <text evidence="6">The sequence shown here is derived from an EMBL/GenBank/DDBJ whole genome shotgun (WGS) entry which is preliminary data.</text>
</comment>
<dbReference type="RefSeq" id="WP_243742292.1">
    <property type="nucleotide sequence ID" value="NZ_SNYN01000001.1"/>
</dbReference>
<keyword evidence="1" id="KW-0540">Nuclease</keyword>
<evidence type="ECO:0000256" key="3">
    <source>
        <dbReference type="ARBA" id="ARBA00022801"/>
    </source>
</evidence>
<dbReference type="GO" id="GO:0004518">
    <property type="term" value="F:nuclease activity"/>
    <property type="evidence" value="ECO:0007669"/>
    <property type="project" value="UniProtKB-KW"/>
</dbReference>
<dbReference type="GO" id="GO:0046872">
    <property type="term" value="F:metal ion binding"/>
    <property type="evidence" value="ECO:0007669"/>
    <property type="project" value="UniProtKB-KW"/>
</dbReference>
<evidence type="ECO:0000256" key="1">
    <source>
        <dbReference type="ARBA" id="ARBA00022722"/>
    </source>
</evidence>
<dbReference type="InterPro" id="IPR029060">
    <property type="entry name" value="PIN-like_dom_sf"/>
</dbReference>
<dbReference type="SUPFAM" id="SSF88723">
    <property type="entry name" value="PIN domain-like"/>
    <property type="match status" value="1"/>
</dbReference>
<dbReference type="Proteomes" id="UP000295281">
    <property type="component" value="Unassembled WGS sequence"/>
</dbReference>
<accession>A0A4R6V7J2</accession>
<keyword evidence="2" id="KW-0479">Metal-binding</keyword>
<dbReference type="AlphaFoldDB" id="A0A4R6V7J2"/>
<dbReference type="Pfam" id="PF01850">
    <property type="entry name" value="PIN"/>
    <property type="match status" value="1"/>
</dbReference>
<keyword evidence="7" id="KW-1185">Reference proteome</keyword>
<dbReference type="InterPro" id="IPR002716">
    <property type="entry name" value="PIN_dom"/>
</dbReference>